<evidence type="ECO:0000256" key="3">
    <source>
        <dbReference type="ARBA" id="ARBA00022737"/>
    </source>
</evidence>
<reference evidence="6" key="1">
    <citation type="submission" date="2019-06" db="EMBL/GenBank/DDBJ databases">
        <authorList>
            <consortium name="Wellcome Sanger Institute Data Sharing"/>
        </authorList>
    </citation>
    <scope>NUCLEOTIDE SEQUENCE [LARGE SCALE GENOMIC DNA]</scope>
</reference>
<evidence type="ECO:0000256" key="1">
    <source>
        <dbReference type="ARBA" id="ARBA00022546"/>
    </source>
</evidence>
<sequence length="222" mass="24371">MHNSRLTGRLLLAVTLFLMETVVSTKTVTTCDNSYNVHRLSCDFGVIGVQSALYGRADSETCSEGRPANQISDTSCSQQGTTDVIRTRCDGKSVCELNVKVVRTSDPCAGTYKYLQTNYTCLPAIQVTACEFSVAHLYCDVGQVILVYGADYGRRDQTTCIYKRPESQITNVDCSNPTKKVAESCNGKNSCIINANNAFFGDPCQGTYKYLEVAYVCEYPTV</sequence>
<name>A0A672YWP1_9TELE</name>
<accession>A0A672YWP1</accession>
<keyword evidence="2" id="KW-0430">Lectin</keyword>
<dbReference type="InParanoid" id="A0A672YWP1"/>
<dbReference type="FunFam" id="2.60.120.740:FF:000003">
    <property type="entry name" value="Protein eva-1 homolog C"/>
    <property type="match status" value="1"/>
</dbReference>
<feature type="domain" description="SUEL-type lectin" evidence="5">
    <location>
        <begin position="129"/>
        <end position="218"/>
    </location>
</feature>
<dbReference type="CDD" id="cd22833">
    <property type="entry name" value="Gal_Rha_Lectin_CSL1-2_RBL_SML_rpt1"/>
    <property type="match status" value="1"/>
</dbReference>
<dbReference type="PANTHER" id="PTHR46780">
    <property type="entry name" value="PROTEIN EVA-1"/>
    <property type="match status" value="1"/>
</dbReference>
<feature type="domain" description="SUEL-type lectin" evidence="5">
    <location>
        <begin position="40"/>
        <end position="122"/>
    </location>
</feature>
<protein>
    <recommendedName>
        <fullName evidence="5">SUEL-type lectin domain-containing protein</fullName>
    </recommendedName>
</protein>
<dbReference type="InterPro" id="IPR043159">
    <property type="entry name" value="Lectin_gal-bd_sf"/>
</dbReference>
<dbReference type="AlphaFoldDB" id="A0A672YWP1"/>
<dbReference type="PROSITE" id="PS50228">
    <property type="entry name" value="SUEL_LECTIN"/>
    <property type="match status" value="2"/>
</dbReference>
<evidence type="ECO:0000259" key="5">
    <source>
        <dbReference type="PROSITE" id="PS50228"/>
    </source>
</evidence>
<evidence type="ECO:0000256" key="2">
    <source>
        <dbReference type="ARBA" id="ARBA00022734"/>
    </source>
</evidence>
<dbReference type="Ensembl" id="ENSSORT00005009452.1">
    <property type="protein sequence ID" value="ENSSORP00005009146.1"/>
    <property type="gene ID" value="ENSSORG00005005023.1"/>
</dbReference>
<dbReference type="InterPro" id="IPR000922">
    <property type="entry name" value="Lectin_gal-bd_dom"/>
</dbReference>
<feature type="chain" id="PRO_5025402557" description="SUEL-type lectin domain-containing protein" evidence="4">
    <location>
        <begin position="26"/>
        <end position="222"/>
    </location>
</feature>
<dbReference type="GO" id="GO:0030246">
    <property type="term" value="F:carbohydrate binding"/>
    <property type="evidence" value="ECO:0007669"/>
    <property type="project" value="UniProtKB-KW"/>
</dbReference>
<proteinExistence type="predicted"/>
<dbReference type="Proteomes" id="UP000472271">
    <property type="component" value="Chromosome 7"/>
</dbReference>
<evidence type="ECO:0000313" key="6">
    <source>
        <dbReference type="Ensembl" id="ENSSORP00005009146.1"/>
    </source>
</evidence>
<feature type="signal peptide" evidence="4">
    <location>
        <begin position="1"/>
        <end position="25"/>
    </location>
</feature>
<keyword evidence="7" id="KW-1185">Reference proteome</keyword>
<dbReference type="Pfam" id="PF02140">
    <property type="entry name" value="SUEL_Lectin"/>
    <property type="match status" value="2"/>
</dbReference>
<reference evidence="6" key="3">
    <citation type="submission" date="2025-09" db="UniProtKB">
        <authorList>
            <consortium name="Ensembl"/>
        </authorList>
    </citation>
    <scope>IDENTIFICATION</scope>
</reference>
<keyword evidence="4" id="KW-0732">Signal</keyword>
<dbReference type="Gene3D" id="2.60.120.740">
    <property type="match status" value="2"/>
</dbReference>
<evidence type="ECO:0000256" key="4">
    <source>
        <dbReference type="SAM" id="SignalP"/>
    </source>
</evidence>
<reference evidence="6" key="2">
    <citation type="submission" date="2025-08" db="UniProtKB">
        <authorList>
            <consortium name="Ensembl"/>
        </authorList>
    </citation>
    <scope>IDENTIFICATION</scope>
</reference>
<organism evidence="6 7">
    <name type="scientific">Sphaeramia orbicularis</name>
    <name type="common">orbiculate cardinalfish</name>
    <dbReference type="NCBI Taxonomy" id="375764"/>
    <lineage>
        <taxon>Eukaryota</taxon>
        <taxon>Metazoa</taxon>
        <taxon>Chordata</taxon>
        <taxon>Craniata</taxon>
        <taxon>Vertebrata</taxon>
        <taxon>Euteleostomi</taxon>
        <taxon>Actinopterygii</taxon>
        <taxon>Neopterygii</taxon>
        <taxon>Teleostei</taxon>
        <taxon>Neoteleostei</taxon>
        <taxon>Acanthomorphata</taxon>
        <taxon>Gobiaria</taxon>
        <taxon>Kurtiformes</taxon>
        <taxon>Apogonoidei</taxon>
        <taxon>Apogonidae</taxon>
        <taxon>Apogoninae</taxon>
        <taxon>Sphaeramia</taxon>
    </lineage>
</organism>
<keyword evidence="3" id="KW-0677">Repeat</keyword>
<dbReference type="CDD" id="cd22835">
    <property type="entry name" value="Gal_Rha_Lectin_SML_rpt2"/>
    <property type="match status" value="1"/>
</dbReference>
<keyword evidence="1" id="KW-0348">Hemagglutinin</keyword>
<evidence type="ECO:0000313" key="7">
    <source>
        <dbReference type="Proteomes" id="UP000472271"/>
    </source>
</evidence>